<dbReference type="Gene3D" id="3.30.360.10">
    <property type="entry name" value="Dihydrodipicolinate Reductase, domain 2"/>
    <property type="match status" value="1"/>
</dbReference>
<reference evidence="4 5" key="1">
    <citation type="submission" date="2019-03" db="EMBL/GenBank/DDBJ databases">
        <title>Genomic Encyclopedia of Archaeal and Bacterial Type Strains, Phase II (KMG-II): from individual species to whole genera.</title>
        <authorList>
            <person name="Goeker M."/>
        </authorList>
    </citation>
    <scope>NUCLEOTIDE SEQUENCE [LARGE SCALE GENOMIC DNA]</scope>
    <source>
        <strain evidence="4 5">DSM 45499</strain>
    </source>
</reference>
<dbReference type="AlphaFoldDB" id="A0A4R7V5A2"/>
<organism evidence="4 5">
    <name type="scientific">Actinophytocola oryzae</name>
    <dbReference type="NCBI Taxonomy" id="502181"/>
    <lineage>
        <taxon>Bacteria</taxon>
        <taxon>Bacillati</taxon>
        <taxon>Actinomycetota</taxon>
        <taxon>Actinomycetes</taxon>
        <taxon>Pseudonocardiales</taxon>
        <taxon>Pseudonocardiaceae</taxon>
    </lineage>
</organism>
<dbReference type="GO" id="GO:0016491">
    <property type="term" value="F:oxidoreductase activity"/>
    <property type="evidence" value="ECO:0007669"/>
    <property type="project" value="UniProtKB-KW"/>
</dbReference>
<dbReference type="EMBL" id="SOCP01000016">
    <property type="protein sequence ID" value="TDV43125.1"/>
    <property type="molecule type" value="Genomic_DNA"/>
</dbReference>
<keyword evidence="5" id="KW-1185">Reference proteome</keyword>
<name>A0A4R7V5A2_9PSEU</name>
<dbReference type="RefSeq" id="WP_133907034.1">
    <property type="nucleotide sequence ID" value="NZ_SOCP01000016.1"/>
</dbReference>
<accession>A0A4R7V5A2</accession>
<dbReference type="PANTHER" id="PTHR43818:SF11">
    <property type="entry name" value="BCDNA.GH03377"/>
    <property type="match status" value="1"/>
</dbReference>
<evidence type="ECO:0000259" key="3">
    <source>
        <dbReference type="Pfam" id="PF22725"/>
    </source>
</evidence>
<dbReference type="SUPFAM" id="SSF51735">
    <property type="entry name" value="NAD(P)-binding Rossmann-fold domains"/>
    <property type="match status" value="1"/>
</dbReference>
<comment type="caution">
    <text evidence="4">The sequence shown here is derived from an EMBL/GenBank/DDBJ whole genome shotgun (WGS) entry which is preliminary data.</text>
</comment>
<dbReference type="OrthoDB" id="256869at2"/>
<keyword evidence="1" id="KW-0560">Oxidoreductase</keyword>
<dbReference type="InterPro" id="IPR000683">
    <property type="entry name" value="Gfo/Idh/MocA-like_OxRdtase_N"/>
</dbReference>
<feature type="domain" description="Gfo/Idh/MocA-like oxidoreductase N-terminal" evidence="2">
    <location>
        <begin position="5"/>
        <end position="123"/>
    </location>
</feature>
<gene>
    <name evidence="4" type="ORF">CLV71_11659</name>
</gene>
<evidence type="ECO:0000313" key="5">
    <source>
        <dbReference type="Proteomes" id="UP000294927"/>
    </source>
</evidence>
<dbReference type="Gene3D" id="3.40.50.720">
    <property type="entry name" value="NAD(P)-binding Rossmann-like Domain"/>
    <property type="match status" value="1"/>
</dbReference>
<dbReference type="Proteomes" id="UP000294927">
    <property type="component" value="Unassembled WGS sequence"/>
</dbReference>
<evidence type="ECO:0000256" key="1">
    <source>
        <dbReference type="ARBA" id="ARBA00023002"/>
    </source>
</evidence>
<protein>
    <submittedName>
        <fullName evidence="4">Myo-inositol 2-dehydrogenase/D-chiro-inositol 1-dehydrogenase</fullName>
    </submittedName>
</protein>
<proteinExistence type="predicted"/>
<evidence type="ECO:0000313" key="4">
    <source>
        <dbReference type="EMBL" id="TDV43125.1"/>
    </source>
</evidence>
<dbReference type="Pfam" id="PF22725">
    <property type="entry name" value="GFO_IDH_MocA_C3"/>
    <property type="match status" value="1"/>
</dbReference>
<dbReference type="InterPro" id="IPR036291">
    <property type="entry name" value="NAD(P)-bd_dom_sf"/>
</dbReference>
<dbReference type="SUPFAM" id="SSF55347">
    <property type="entry name" value="Glyceraldehyde-3-phosphate dehydrogenase-like, C-terminal domain"/>
    <property type="match status" value="1"/>
</dbReference>
<feature type="domain" description="GFO/IDH/MocA-like oxidoreductase" evidence="3">
    <location>
        <begin position="133"/>
        <end position="251"/>
    </location>
</feature>
<dbReference type="InterPro" id="IPR050463">
    <property type="entry name" value="Gfo/Idh/MocA_oxidrdct_glycsds"/>
</dbReference>
<evidence type="ECO:0000259" key="2">
    <source>
        <dbReference type="Pfam" id="PF01408"/>
    </source>
</evidence>
<dbReference type="GO" id="GO:0000166">
    <property type="term" value="F:nucleotide binding"/>
    <property type="evidence" value="ECO:0007669"/>
    <property type="project" value="InterPro"/>
</dbReference>
<dbReference type="PANTHER" id="PTHR43818">
    <property type="entry name" value="BCDNA.GH03377"/>
    <property type="match status" value="1"/>
</dbReference>
<dbReference type="Pfam" id="PF01408">
    <property type="entry name" value="GFO_IDH_MocA"/>
    <property type="match status" value="1"/>
</dbReference>
<dbReference type="InterPro" id="IPR055170">
    <property type="entry name" value="GFO_IDH_MocA-like_dom"/>
</dbReference>
<sequence length="329" mass="34842">MSDTIRVGLVGAGRIARVHAAAYERIARGSIVTVTDPLAEAAEKLAAEHGYTVAPDLASVLADDTVDAVLLATPNFLHADQLVSAVEAGKHVFCQKPIALTLADADRVVAAAAASDRVVQFGFMLRFTPPLPQLKARVGGGELGSLIAAQAAVFGWEPSNDWFYDPRNGGGVILDTLVHFGDLVLWLFGPAERVTTEGGAYKLDGAKKFGSPDNAVVTVRHASGVVSSMYVSWTAGRGNFTLDVYGNEGSASVDLVHAQAMNLHLVDGGWQYPDLVWDYGYAGEQQYFVDRVLGREDGSLAASAAEARDALALMLAAQRSLDENATVEL</sequence>